<dbReference type="InterPro" id="IPR032033">
    <property type="entry name" value="Cytochrome_P460"/>
</dbReference>
<keyword evidence="6" id="KW-1185">Reference proteome</keyword>
<dbReference type="Gene3D" id="3.50.70.20">
    <property type="entry name" value="Cytochrome P460"/>
    <property type="match status" value="1"/>
</dbReference>
<keyword evidence="1" id="KW-0732">Signal</keyword>
<dbReference type="Proteomes" id="UP000435957">
    <property type="component" value="Unassembled WGS sequence"/>
</dbReference>
<reference evidence="4 5" key="1">
    <citation type="submission" date="2017-07" db="EMBL/GenBank/DDBJ databases">
        <title>Draft genome of Ochrobactrum lupini type strain LUP21.</title>
        <authorList>
            <person name="Krzyzanowska D.M."/>
            <person name="Jafra S."/>
        </authorList>
    </citation>
    <scope>NUCLEOTIDE SEQUENCE [LARGE SCALE GENOMIC DNA]</scope>
    <source>
        <strain evidence="4 5">LUP21</strain>
    </source>
</reference>
<dbReference type="EMBL" id="WBWF01000009">
    <property type="protein sequence ID" value="KAB2703267.1"/>
    <property type="molecule type" value="Genomic_DNA"/>
</dbReference>
<evidence type="ECO:0000256" key="1">
    <source>
        <dbReference type="SAM" id="SignalP"/>
    </source>
</evidence>
<organism evidence="4 5">
    <name type="scientific">Brucella lupini</name>
    <dbReference type="NCBI Taxonomy" id="255457"/>
    <lineage>
        <taxon>Bacteria</taxon>
        <taxon>Pseudomonadati</taxon>
        <taxon>Pseudomonadota</taxon>
        <taxon>Alphaproteobacteria</taxon>
        <taxon>Hyphomicrobiales</taxon>
        <taxon>Brucellaceae</taxon>
        <taxon>Brucella/Ochrobactrum group</taxon>
        <taxon>Brucella</taxon>
    </lineage>
</organism>
<evidence type="ECO:0000313" key="3">
    <source>
        <dbReference type="EMBL" id="KAB2703267.1"/>
    </source>
</evidence>
<sequence length="162" mass="18284">MSRNLLRASLIASVLGAAGLLAWQVHAETNRVTFPQSLDGLVHYTGRERGNSVTHIMTTPDLIQTVKQGQPVPNGAKFVLVDYRDGELYRYFVMEKGPNWGAEYDESRRTGDWQFQWFWPDGRVNMDENTNRCQSCHQGAAGSDFLFTAREIQAFDGTNPVN</sequence>
<gene>
    <name evidence="4" type="ORF">CES86_0039</name>
    <name evidence="3" type="ORF">F9L03_14475</name>
</gene>
<accession>A0A256GYY7</accession>
<evidence type="ECO:0000313" key="4">
    <source>
        <dbReference type="EMBL" id="OYR32383.1"/>
    </source>
</evidence>
<protein>
    <submittedName>
        <fullName evidence="3">Cytochrome P460 family protein</fullName>
    </submittedName>
</protein>
<name>A0A256GYY7_9HYPH</name>
<dbReference type="CDD" id="cd20716">
    <property type="entry name" value="cyt_P460_fam"/>
    <property type="match status" value="1"/>
</dbReference>
<reference evidence="3 6" key="2">
    <citation type="submission" date="2019-09" db="EMBL/GenBank/DDBJ databases">
        <title>Taxonomic organization of the family Brucellaceae based on a phylogenomic approach.</title>
        <authorList>
            <person name="Leclercq S."/>
            <person name="Cloeckaert A."/>
            <person name="Zygmunt M.S."/>
        </authorList>
    </citation>
    <scope>NUCLEOTIDE SEQUENCE [LARGE SCALE GENOMIC DNA]</scope>
    <source>
        <strain evidence="3 6">LUP23</strain>
    </source>
</reference>
<comment type="caution">
    <text evidence="4">The sequence shown here is derived from an EMBL/GenBank/DDBJ whole genome shotgun (WGS) entry which is preliminary data.</text>
</comment>
<dbReference type="InterPro" id="IPR038142">
    <property type="entry name" value="Cytochrome_P460_sp"/>
</dbReference>
<evidence type="ECO:0000313" key="6">
    <source>
        <dbReference type="Proteomes" id="UP000435957"/>
    </source>
</evidence>
<dbReference type="Proteomes" id="UP000216363">
    <property type="component" value="Unassembled WGS sequence"/>
</dbReference>
<dbReference type="AlphaFoldDB" id="A0A256GYY7"/>
<feature type="chain" id="PRO_5044571569" evidence="1">
    <location>
        <begin position="28"/>
        <end position="162"/>
    </location>
</feature>
<dbReference type="RefSeq" id="WP_094513517.1">
    <property type="nucleotide sequence ID" value="NZ_JBHEEP010000007.1"/>
</dbReference>
<dbReference type="Pfam" id="PF16694">
    <property type="entry name" value="Cytochrome_P460"/>
    <property type="match status" value="1"/>
</dbReference>
<feature type="domain" description="Cytochrome P460" evidence="2">
    <location>
        <begin position="50"/>
        <end position="148"/>
    </location>
</feature>
<evidence type="ECO:0000313" key="5">
    <source>
        <dbReference type="Proteomes" id="UP000216363"/>
    </source>
</evidence>
<feature type="signal peptide" evidence="1">
    <location>
        <begin position="1"/>
        <end position="27"/>
    </location>
</feature>
<evidence type="ECO:0000259" key="2">
    <source>
        <dbReference type="Pfam" id="PF16694"/>
    </source>
</evidence>
<dbReference type="EMBL" id="NNRN01000029">
    <property type="protein sequence ID" value="OYR32383.1"/>
    <property type="molecule type" value="Genomic_DNA"/>
</dbReference>
<proteinExistence type="predicted"/>